<keyword evidence="6 8" id="KW-0472">Membrane</keyword>
<evidence type="ECO:0000256" key="4">
    <source>
        <dbReference type="ARBA" id="ARBA00022692"/>
    </source>
</evidence>
<keyword evidence="3" id="KW-1003">Cell membrane</keyword>
<dbReference type="PANTHER" id="PTHR33567">
    <property type="entry name" value="CHROMATE ION TRANSPORTER (EUROFUNG)"/>
    <property type="match status" value="1"/>
</dbReference>
<dbReference type="STRING" id="269621.A0A238FSH5"/>
<feature type="transmembrane region" description="Helical" evidence="8">
    <location>
        <begin position="355"/>
        <end position="376"/>
    </location>
</feature>
<evidence type="ECO:0000256" key="6">
    <source>
        <dbReference type="ARBA" id="ARBA00023136"/>
    </source>
</evidence>
<name>A0A238FSH5_9BASI</name>
<organism evidence="9 10">
    <name type="scientific">Microbotryum intermedium</name>
    <dbReference type="NCBI Taxonomy" id="269621"/>
    <lineage>
        <taxon>Eukaryota</taxon>
        <taxon>Fungi</taxon>
        <taxon>Dikarya</taxon>
        <taxon>Basidiomycota</taxon>
        <taxon>Pucciniomycotina</taxon>
        <taxon>Microbotryomycetes</taxon>
        <taxon>Microbotryales</taxon>
        <taxon>Microbotryaceae</taxon>
        <taxon>Microbotryum</taxon>
    </lineage>
</organism>
<proteinExistence type="inferred from homology"/>
<evidence type="ECO:0000256" key="2">
    <source>
        <dbReference type="ARBA" id="ARBA00005262"/>
    </source>
</evidence>
<evidence type="ECO:0000256" key="1">
    <source>
        <dbReference type="ARBA" id="ARBA00004651"/>
    </source>
</evidence>
<evidence type="ECO:0000313" key="9">
    <source>
        <dbReference type="EMBL" id="SCV74913.1"/>
    </source>
</evidence>
<evidence type="ECO:0000256" key="7">
    <source>
        <dbReference type="SAM" id="MobiDB-lite"/>
    </source>
</evidence>
<reference evidence="10" key="1">
    <citation type="submission" date="2016-09" db="EMBL/GenBank/DDBJ databases">
        <authorList>
            <person name="Jeantristanb JTB J.-T."/>
            <person name="Ricardo R."/>
        </authorList>
    </citation>
    <scope>NUCLEOTIDE SEQUENCE [LARGE SCALE GENOMIC DNA]</scope>
</reference>
<keyword evidence="5 8" id="KW-1133">Transmembrane helix</keyword>
<keyword evidence="10" id="KW-1185">Reference proteome</keyword>
<evidence type="ECO:0000313" key="10">
    <source>
        <dbReference type="Proteomes" id="UP000198372"/>
    </source>
</evidence>
<feature type="transmembrane region" description="Helical" evidence="8">
    <location>
        <begin position="323"/>
        <end position="343"/>
    </location>
</feature>
<feature type="transmembrane region" description="Helical" evidence="8">
    <location>
        <begin position="125"/>
        <end position="146"/>
    </location>
</feature>
<feature type="compositionally biased region" description="Basic and acidic residues" evidence="7">
    <location>
        <begin position="259"/>
        <end position="270"/>
    </location>
</feature>
<gene>
    <name evidence="9" type="ORF">BQ2448_7942</name>
</gene>
<comment type="subcellular location">
    <subcellularLocation>
        <location evidence="1">Cell membrane</location>
        <topology evidence="1">Multi-pass membrane protein</topology>
    </subcellularLocation>
</comment>
<dbReference type="OrthoDB" id="2160638at2759"/>
<dbReference type="EMBL" id="FMSP01000024">
    <property type="protein sequence ID" value="SCV74913.1"/>
    <property type="molecule type" value="Genomic_DNA"/>
</dbReference>
<dbReference type="AlphaFoldDB" id="A0A238FSH5"/>
<dbReference type="GO" id="GO:0005886">
    <property type="term" value="C:plasma membrane"/>
    <property type="evidence" value="ECO:0007669"/>
    <property type="project" value="UniProtKB-SubCell"/>
</dbReference>
<feature type="region of interest" description="Disordered" evidence="7">
    <location>
        <begin position="259"/>
        <end position="304"/>
    </location>
</feature>
<feature type="transmembrane region" description="Helical" evidence="8">
    <location>
        <begin position="460"/>
        <end position="483"/>
    </location>
</feature>
<comment type="similarity">
    <text evidence="2">Belongs to the chromate ion transporter (CHR) (TC 2.A.51) family.</text>
</comment>
<evidence type="ECO:0000256" key="8">
    <source>
        <dbReference type="SAM" id="Phobius"/>
    </source>
</evidence>
<feature type="transmembrane region" description="Helical" evidence="8">
    <location>
        <begin position="90"/>
        <end position="113"/>
    </location>
</feature>
<dbReference type="PANTHER" id="PTHR33567:SF3">
    <property type="entry name" value="CHROMATE ION TRANSPORTER (EUROFUNG)"/>
    <property type="match status" value="1"/>
</dbReference>
<dbReference type="GO" id="GO:0015109">
    <property type="term" value="F:chromate transmembrane transporter activity"/>
    <property type="evidence" value="ECO:0007669"/>
    <property type="project" value="InterPro"/>
</dbReference>
<feature type="transmembrane region" description="Helical" evidence="8">
    <location>
        <begin position="419"/>
        <end position="439"/>
    </location>
</feature>
<feature type="transmembrane region" description="Helical" evidence="8">
    <location>
        <begin position="503"/>
        <end position="536"/>
    </location>
</feature>
<feature type="transmembrane region" description="Helical" evidence="8">
    <location>
        <begin position="388"/>
        <end position="413"/>
    </location>
</feature>
<evidence type="ECO:0000256" key="3">
    <source>
        <dbReference type="ARBA" id="ARBA00022475"/>
    </source>
</evidence>
<evidence type="ECO:0000256" key="5">
    <source>
        <dbReference type="ARBA" id="ARBA00022989"/>
    </source>
</evidence>
<dbReference type="Pfam" id="PF02417">
    <property type="entry name" value="Chromate_transp"/>
    <property type="match status" value="2"/>
</dbReference>
<accession>A0A238FSH5</accession>
<protein>
    <submittedName>
        <fullName evidence="9">BQ2448_7942 protein</fullName>
    </submittedName>
</protein>
<sequence>MPSTAARVGGPRRRDLTARLVETVRFYGPLGFSAFGGPSANLVLIRKIFVIDEKWIDDNTVQDLLALGNALPGPPFSQIAFSISALRGGILAAMLSFVLLTAPGMFAMIGIGYAVKKIPETLPDVVFALFTGLNSAAIGLVSLAAYQLSLKVISDKVTRLLVLTMGAIAVCYESQWLYPVLMVASGLCTFVVDKTIEYCKRDAQTMHWPVLGDTASSPAASAALGGSTHADDVERSIARPIPVVTRDLIEAETLHKRSVVTRRDSRESSDRYPTSPLEASSEFERGCASSASHPQSATEDDHSEDTAEFQEDVYFSMTTTQGLMVCAGFFALLITLIVLRAVLPSIRILDFTTNLTLTGTLIFGGGPVVVPLLRSYTVDPGWITPRDFLLGFALLQALPGPQFNFAAFLGVLVVPSQPFLGGLLGAAAIFAPGILLKLGALPLYQKWKTNASTRSVLRGLNAGAIGLIYSAVYCLFKVGFVQASKNDPSVSAMFQSLDRDGFWISVVAATFVACGWFNVATPVGILGGALSGLAWYGVQRA</sequence>
<dbReference type="Proteomes" id="UP000198372">
    <property type="component" value="Unassembled WGS sequence"/>
</dbReference>
<dbReference type="InterPro" id="IPR003370">
    <property type="entry name" value="Chromate_transpt"/>
</dbReference>
<keyword evidence="4 8" id="KW-0812">Transmembrane</keyword>